<dbReference type="InterPro" id="IPR004090">
    <property type="entry name" value="Chemotax_Me-accpt_rcpt"/>
</dbReference>
<dbReference type="InterPro" id="IPR004089">
    <property type="entry name" value="MCPsignal_dom"/>
</dbReference>
<keyword evidence="4" id="KW-1133">Transmembrane helix</keyword>
<dbReference type="InterPro" id="IPR007891">
    <property type="entry name" value="CHASE3"/>
</dbReference>
<dbReference type="Gene3D" id="6.10.340.10">
    <property type="match status" value="1"/>
</dbReference>
<dbReference type="PROSITE" id="PS50111">
    <property type="entry name" value="CHEMOTAXIS_TRANSDUC_2"/>
    <property type="match status" value="1"/>
</dbReference>
<dbReference type="Pfam" id="PF00672">
    <property type="entry name" value="HAMP"/>
    <property type="match status" value="1"/>
</dbReference>
<dbReference type="SUPFAM" id="SSF58104">
    <property type="entry name" value="Methyl-accepting chemotaxis protein (MCP) signaling domain"/>
    <property type="match status" value="1"/>
</dbReference>
<dbReference type="GO" id="GO:0006935">
    <property type="term" value="P:chemotaxis"/>
    <property type="evidence" value="ECO:0007669"/>
    <property type="project" value="InterPro"/>
</dbReference>
<dbReference type="AlphaFoldDB" id="A0A6I3SNN0"/>
<dbReference type="GO" id="GO:0016020">
    <property type="term" value="C:membrane"/>
    <property type="evidence" value="ECO:0007669"/>
    <property type="project" value="InterPro"/>
</dbReference>
<dbReference type="OrthoDB" id="5392220at2"/>
<dbReference type="GO" id="GO:0007165">
    <property type="term" value="P:signal transduction"/>
    <property type="evidence" value="ECO:0007669"/>
    <property type="project" value="UniProtKB-KW"/>
</dbReference>
<evidence type="ECO:0000313" key="7">
    <source>
        <dbReference type="EMBL" id="MTV50634.1"/>
    </source>
</evidence>
<dbReference type="GO" id="GO:0004888">
    <property type="term" value="F:transmembrane signaling receptor activity"/>
    <property type="evidence" value="ECO:0007669"/>
    <property type="project" value="InterPro"/>
</dbReference>
<dbReference type="PANTHER" id="PTHR32089:SF112">
    <property type="entry name" value="LYSOZYME-LIKE PROTEIN-RELATED"/>
    <property type="match status" value="1"/>
</dbReference>
<feature type="transmembrane region" description="Helical" evidence="4">
    <location>
        <begin position="15"/>
        <end position="35"/>
    </location>
</feature>
<feature type="domain" description="Methyl-accepting transducer" evidence="5">
    <location>
        <begin position="291"/>
        <end position="527"/>
    </location>
</feature>
<dbReference type="FunFam" id="1.10.287.950:FF:000001">
    <property type="entry name" value="Methyl-accepting chemotaxis sensory transducer"/>
    <property type="match status" value="1"/>
</dbReference>
<gene>
    <name evidence="7" type="ORF">GJ688_16985</name>
</gene>
<dbReference type="InterPro" id="IPR003660">
    <property type="entry name" value="HAMP_dom"/>
</dbReference>
<evidence type="ECO:0000259" key="5">
    <source>
        <dbReference type="PROSITE" id="PS50111"/>
    </source>
</evidence>
<evidence type="ECO:0000256" key="3">
    <source>
        <dbReference type="PROSITE-ProRule" id="PRU00284"/>
    </source>
</evidence>
<dbReference type="PROSITE" id="PS50885">
    <property type="entry name" value="HAMP"/>
    <property type="match status" value="1"/>
</dbReference>
<accession>A0A6I3SNN0</accession>
<keyword evidence="4" id="KW-0812">Transmembrane</keyword>
<protein>
    <submittedName>
        <fullName evidence="7">HAMP domain-containing protein</fullName>
    </submittedName>
</protein>
<dbReference type="Pfam" id="PF00015">
    <property type="entry name" value="MCPsignal"/>
    <property type="match status" value="1"/>
</dbReference>
<dbReference type="Gene3D" id="1.10.287.950">
    <property type="entry name" value="Methyl-accepting chemotaxis protein"/>
    <property type="match status" value="1"/>
</dbReference>
<dbReference type="CDD" id="cd11386">
    <property type="entry name" value="MCP_signal"/>
    <property type="match status" value="1"/>
</dbReference>
<evidence type="ECO:0000256" key="4">
    <source>
        <dbReference type="SAM" id="Phobius"/>
    </source>
</evidence>
<evidence type="ECO:0000256" key="1">
    <source>
        <dbReference type="ARBA" id="ARBA00023224"/>
    </source>
</evidence>
<dbReference type="PRINTS" id="PR00260">
    <property type="entry name" value="CHEMTRNSDUCR"/>
</dbReference>
<sequence length="577" mass="61528">MVYLNLQNLRIGKKLYLGFGLVTLIMLSVIGFAYIQFVAESDAVAINVHTYEVIGEADAILTSLVNMETGERGFALTGKEEFLEPYNNGKSGFQQNYDRIKQLTSDNPKQQERLVNLLQQEKEWLANESDRLIELRRQVGTGQVKMEEVMAFVQAGKGKQSMDGMRKLLADIKAEESSLLAKRSEALHQGEMKTKITLVGGSAVGLVLAAFFAFLITRGITKPVNLLYGELTKLAQSGGDLRQEIHVDTKDEIGDLANAINQFLADLRGIMIQVLHSAENVSASTSELTTSAGQSAQASNQVAASITEVAQGADMQVKAVSEASAVIEQMSAGIQQMAANANAVSGMAEKTAKAATEGNKAVSNATTQMNSIEKSVSSSTQVVSKLGERSNEIGQIVATISGIAGQTNLLALNAAIEAARAGEQGKGFAVVAEEVRKLAEQSQEAAKQIADLISEIQAETSNAVSAMNEGSREVKIGTDVMNSAGKAFREIVSLIDQVSSQVSEISAATQQMASGSQQIVSSVREIDRFSKDAAAQTQTVSAATEEQSATIEQIASSSKELQKMAEDLKATVGKFKV</sequence>
<name>A0A6I3SNN0_HELMO</name>
<dbReference type="SMART" id="SM00283">
    <property type="entry name" value="MA"/>
    <property type="match status" value="1"/>
</dbReference>
<dbReference type="CDD" id="cd06225">
    <property type="entry name" value="HAMP"/>
    <property type="match status" value="1"/>
</dbReference>
<reference evidence="7 8" key="1">
    <citation type="submission" date="2019-11" db="EMBL/GenBank/DDBJ databases">
        <title>Whole-genome sequence of a the green, strictly anaerobic photosynthetic bacterium Heliobacillus mobilis DSM 6151.</title>
        <authorList>
            <person name="Kyndt J.A."/>
            <person name="Meyer T.E."/>
        </authorList>
    </citation>
    <scope>NUCLEOTIDE SEQUENCE [LARGE SCALE GENOMIC DNA]</scope>
    <source>
        <strain evidence="7 8">DSM 6151</strain>
    </source>
</reference>
<dbReference type="EMBL" id="WNKU01000030">
    <property type="protein sequence ID" value="MTV50634.1"/>
    <property type="molecule type" value="Genomic_DNA"/>
</dbReference>
<comment type="caution">
    <text evidence="7">The sequence shown here is derived from an EMBL/GenBank/DDBJ whole genome shotgun (WGS) entry which is preliminary data.</text>
</comment>
<proteinExistence type="inferred from homology"/>
<evidence type="ECO:0000256" key="2">
    <source>
        <dbReference type="ARBA" id="ARBA00029447"/>
    </source>
</evidence>
<comment type="similarity">
    <text evidence="2">Belongs to the methyl-accepting chemotaxis (MCP) protein family.</text>
</comment>
<feature type="transmembrane region" description="Helical" evidence="4">
    <location>
        <begin position="196"/>
        <end position="216"/>
    </location>
</feature>
<feature type="domain" description="HAMP" evidence="6">
    <location>
        <begin position="218"/>
        <end position="272"/>
    </location>
</feature>
<dbReference type="SMART" id="SM00304">
    <property type="entry name" value="HAMP"/>
    <property type="match status" value="1"/>
</dbReference>
<dbReference type="PANTHER" id="PTHR32089">
    <property type="entry name" value="METHYL-ACCEPTING CHEMOTAXIS PROTEIN MCPB"/>
    <property type="match status" value="1"/>
</dbReference>
<dbReference type="CDD" id="cd19410">
    <property type="entry name" value="HK9-like_sensor"/>
    <property type="match status" value="1"/>
</dbReference>
<keyword evidence="8" id="KW-1185">Reference proteome</keyword>
<dbReference type="Proteomes" id="UP000430670">
    <property type="component" value="Unassembled WGS sequence"/>
</dbReference>
<dbReference type="Pfam" id="PF05227">
    <property type="entry name" value="CHASE3"/>
    <property type="match status" value="1"/>
</dbReference>
<organism evidence="7 8">
    <name type="scientific">Heliobacterium mobile</name>
    <name type="common">Heliobacillus mobilis</name>
    <dbReference type="NCBI Taxonomy" id="28064"/>
    <lineage>
        <taxon>Bacteria</taxon>
        <taxon>Bacillati</taxon>
        <taxon>Bacillota</taxon>
        <taxon>Clostridia</taxon>
        <taxon>Eubacteriales</taxon>
        <taxon>Heliobacteriaceae</taxon>
        <taxon>Heliobacterium</taxon>
    </lineage>
</organism>
<evidence type="ECO:0000259" key="6">
    <source>
        <dbReference type="PROSITE" id="PS50885"/>
    </source>
</evidence>
<keyword evidence="4" id="KW-0472">Membrane</keyword>
<evidence type="ECO:0000313" key="8">
    <source>
        <dbReference type="Proteomes" id="UP000430670"/>
    </source>
</evidence>
<keyword evidence="1 3" id="KW-0807">Transducer</keyword>